<dbReference type="AlphaFoldDB" id="A0A2H3CW95"/>
<evidence type="ECO:0008006" key="3">
    <source>
        <dbReference type="Google" id="ProtNLM"/>
    </source>
</evidence>
<evidence type="ECO:0000313" key="2">
    <source>
        <dbReference type="Proteomes" id="UP000217790"/>
    </source>
</evidence>
<dbReference type="STRING" id="47427.A0A2H3CW95"/>
<gene>
    <name evidence="1" type="ORF">ARMGADRAFT_1172330</name>
</gene>
<reference evidence="2" key="1">
    <citation type="journal article" date="2017" name="Nat. Ecol. Evol.">
        <title>Genome expansion and lineage-specific genetic innovations in the forest pathogenic fungi Armillaria.</title>
        <authorList>
            <person name="Sipos G."/>
            <person name="Prasanna A.N."/>
            <person name="Walter M.C."/>
            <person name="O'Connor E."/>
            <person name="Balint B."/>
            <person name="Krizsan K."/>
            <person name="Kiss B."/>
            <person name="Hess J."/>
            <person name="Varga T."/>
            <person name="Slot J."/>
            <person name="Riley R."/>
            <person name="Boka B."/>
            <person name="Rigling D."/>
            <person name="Barry K."/>
            <person name="Lee J."/>
            <person name="Mihaltcheva S."/>
            <person name="LaButti K."/>
            <person name="Lipzen A."/>
            <person name="Waldron R."/>
            <person name="Moloney N.M."/>
            <person name="Sperisen C."/>
            <person name="Kredics L."/>
            <person name="Vagvoelgyi C."/>
            <person name="Patrignani A."/>
            <person name="Fitzpatrick D."/>
            <person name="Nagy I."/>
            <person name="Doyle S."/>
            <person name="Anderson J.B."/>
            <person name="Grigoriev I.V."/>
            <person name="Gueldener U."/>
            <person name="Muensterkoetter M."/>
            <person name="Nagy L.G."/>
        </authorList>
    </citation>
    <scope>NUCLEOTIDE SEQUENCE [LARGE SCALE GENOMIC DNA]</scope>
    <source>
        <strain evidence="2">Ar21-2</strain>
    </source>
</reference>
<dbReference type="OrthoDB" id="3365698at2759"/>
<sequence length="494" mass="56165">MITTACGRPCPQCGFAPSDRPLPNGISAARLKYFFGCNDAPVGAERTDLEAVVREGERYLAHLQQRISLTQNTLESLMEEQNRAVKHISDSKSVLNPVRRLPPEILSHIFLSCLLPDYELLHPSDGFEETLALLDSLNIKNPPWNLSYVTSQWRRAALTTPRLWSSIRLQLRRYEGRMASLFRLVTYLERSGTQNLTVVIENETDISDHPVLPVILSTSPRWDGLLVSLPFSALRIFNHVSGSLSALTWLSVYLGGEPDTEPMTMIEAFRFAPQLRALRLFRWDGAICFHDLFHFPWDQLAEAFIQGSNMQSFAVVQKAPNLLYGRFSADIDFLSGTPSDLCWHAHLQVLTVTNSPTSSPEFMAELFSRLALPGLLELRVKFTSETAPMLENLCIQIENSKTLDSQMLTRPEEKQLTGVGPYRRSFWMSLCVFMMSISLRDGRGSARMAWMFSMVDERYWKDFFFELVKHVASLDIDFCIEVVLALQNELKLVD</sequence>
<protein>
    <recommendedName>
        <fullName evidence="3">F-box domain-containing protein</fullName>
    </recommendedName>
</protein>
<organism evidence="1 2">
    <name type="scientific">Armillaria gallica</name>
    <name type="common">Bulbous honey fungus</name>
    <name type="synonym">Armillaria bulbosa</name>
    <dbReference type="NCBI Taxonomy" id="47427"/>
    <lineage>
        <taxon>Eukaryota</taxon>
        <taxon>Fungi</taxon>
        <taxon>Dikarya</taxon>
        <taxon>Basidiomycota</taxon>
        <taxon>Agaricomycotina</taxon>
        <taxon>Agaricomycetes</taxon>
        <taxon>Agaricomycetidae</taxon>
        <taxon>Agaricales</taxon>
        <taxon>Marasmiineae</taxon>
        <taxon>Physalacriaceae</taxon>
        <taxon>Armillaria</taxon>
    </lineage>
</organism>
<dbReference type="Proteomes" id="UP000217790">
    <property type="component" value="Unassembled WGS sequence"/>
</dbReference>
<evidence type="ECO:0000313" key="1">
    <source>
        <dbReference type="EMBL" id="PBK79576.1"/>
    </source>
</evidence>
<dbReference type="OMA" id="WESHHAV"/>
<feature type="non-terminal residue" evidence="1">
    <location>
        <position position="494"/>
    </location>
</feature>
<dbReference type="InParanoid" id="A0A2H3CW95"/>
<dbReference type="EMBL" id="KZ293770">
    <property type="protein sequence ID" value="PBK79576.1"/>
    <property type="molecule type" value="Genomic_DNA"/>
</dbReference>
<keyword evidence="2" id="KW-1185">Reference proteome</keyword>
<name>A0A2H3CW95_ARMGA</name>
<proteinExistence type="predicted"/>
<accession>A0A2H3CW95</accession>